<sequence length="50" mass="5559">MSPGKKFRSCTNGESAWSSEKIFRLDMCVYPLVQLLSAGLEQKASLHGAW</sequence>
<accession>B0PDY8</accession>
<protein>
    <submittedName>
        <fullName evidence="1">Uncharacterized protein</fullName>
    </submittedName>
</protein>
<comment type="caution">
    <text evidence="1">The sequence shown here is derived from an EMBL/GenBank/DDBJ whole genome shotgun (WGS) entry which is preliminary data.</text>
</comment>
<keyword evidence="2" id="KW-1185">Reference proteome</keyword>
<proteinExistence type="predicted"/>
<dbReference type="HOGENOM" id="CLU_3113901_0_0_9"/>
<reference evidence="1" key="1">
    <citation type="submission" date="2007-11" db="EMBL/GenBank/DDBJ databases">
        <authorList>
            <person name="Fulton L."/>
            <person name="Clifton S."/>
            <person name="Fulton B."/>
            <person name="Xu J."/>
            <person name="Minx P."/>
            <person name="Pepin K.H."/>
            <person name="Johnson M."/>
            <person name="Thiruvilangam P."/>
            <person name="Bhonagiri V."/>
            <person name="Nash W.E."/>
            <person name="Mardis E.R."/>
            <person name="Wilson R.K."/>
        </authorList>
    </citation>
    <scope>NUCLEOTIDE SEQUENCE [LARGE SCALE GENOMIC DNA]</scope>
    <source>
        <strain evidence="1">DSM 17241</strain>
    </source>
</reference>
<evidence type="ECO:0000313" key="1">
    <source>
        <dbReference type="EMBL" id="EDS10177.1"/>
    </source>
</evidence>
<dbReference type="AlphaFoldDB" id="B0PDY8"/>
<dbReference type="EMBL" id="ABGD02000024">
    <property type="protein sequence ID" value="EDS10177.1"/>
    <property type="molecule type" value="Genomic_DNA"/>
</dbReference>
<dbReference type="Proteomes" id="UP000003803">
    <property type="component" value="Unassembled WGS sequence"/>
</dbReference>
<name>B0PDY8_9FIRM</name>
<reference evidence="1" key="2">
    <citation type="submission" date="2013-09" db="EMBL/GenBank/DDBJ databases">
        <title>Draft genome sequence of Anaerotruncus colihominis(DSM 17241).</title>
        <authorList>
            <person name="Sudarsanam P."/>
            <person name="Ley R."/>
            <person name="Guruge J."/>
            <person name="Turnbaugh P.J."/>
            <person name="Mahowald M."/>
            <person name="Liep D."/>
            <person name="Gordon J."/>
        </authorList>
    </citation>
    <scope>NUCLEOTIDE SEQUENCE</scope>
    <source>
        <strain evidence="1">DSM 17241</strain>
    </source>
</reference>
<gene>
    <name evidence="1" type="ORF">ANACOL_02773</name>
</gene>
<organism evidence="1 2">
    <name type="scientific">Anaerotruncus colihominis DSM 17241</name>
    <dbReference type="NCBI Taxonomy" id="445972"/>
    <lineage>
        <taxon>Bacteria</taxon>
        <taxon>Bacillati</taxon>
        <taxon>Bacillota</taxon>
        <taxon>Clostridia</taxon>
        <taxon>Eubacteriales</taxon>
        <taxon>Oscillospiraceae</taxon>
        <taxon>Anaerotruncus</taxon>
    </lineage>
</organism>
<evidence type="ECO:0000313" key="2">
    <source>
        <dbReference type="Proteomes" id="UP000003803"/>
    </source>
</evidence>